<dbReference type="Proteomes" id="UP000229523">
    <property type="component" value="Unassembled WGS sequence"/>
</dbReference>
<dbReference type="EMBL" id="MJBI02000006">
    <property type="protein sequence ID" value="RAI79670.1"/>
    <property type="molecule type" value="Genomic_DNA"/>
</dbReference>
<organism evidence="1 2">
    <name type="scientific">Macrococcoides goetzii</name>
    <dbReference type="NCBI Taxonomy" id="1891097"/>
    <lineage>
        <taxon>Bacteria</taxon>
        <taxon>Bacillati</taxon>
        <taxon>Bacillota</taxon>
        <taxon>Bacilli</taxon>
        <taxon>Bacillales</taxon>
        <taxon>Staphylococcaceae</taxon>
        <taxon>Macrococcoides</taxon>
    </lineage>
</organism>
<protein>
    <submittedName>
        <fullName evidence="1">HK97 gp10 family phage protein</fullName>
    </submittedName>
</protein>
<dbReference type="Pfam" id="PF04883">
    <property type="entry name" value="HK97-gp10_like"/>
    <property type="match status" value="1"/>
</dbReference>
<evidence type="ECO:0000313" key="2">
    <source>
        <dbReference type="Proteomes" id="UP000229523"/>
    </source>
</evidence>
<evidence type="ECO:0000313" key="1">
    <source>
        <dbReference type="EMBL" id="RAI79670.1"/>
    </source>
</evidence>
<sequence>MKDLVIALDYFGKDVEDWAKKGVAKTIMEIYNTALSLAATDTGFLRQSIDFKISNGGLKGVVSVGAEYAIYVEFGTGIYATQGSKAKKIPWVYQSPDGEWVTTYGSPPQPFWMPALDAGEKVFRDYFS</sequence>
<dbReference type="AlphaFoldDB" id="A0A2G5NV26"/>
<reference evidence="1 2" key="1">
    <citation type="journal article" date="2018" name="Front. Microbiol.">
        <title>Description and Comparative Genomics of Macrococcus caseolyticus subsp. hominis subsp. nov., Macrococcus goetzii sp. nov., Macrococcus epidermidis sp. nov., and Macrococcus bohemicus sp. nov., Novel Macrococci From Human Clinical Material With Virulence Potential and Suspected Uptake of Foreign DNA by Natural Transformation.</title>
        <authorList>
            <person name="Maslanova I."/>
            <person name="Wertheimer Z."/>
            <person name="Sedlacek I."/>
            <person name="Svec P."/>
            <person name="Indrakova A."/>
            <person name="Kovarovic V."/>
            <person name="Schumann P."/>
            <person name="Sproer C."/>
            <person name="Kralova S."/>
            <person name="Sedo O."/>
            <person name="Kristofova L."/>
            <person name="Vrbovska V."/>
            <person name="Fuzik T."/>
            <person name="Petras P."/>
            <person name="Zdrahal Z."/>
            <person name="Ruzickova V."/>
            <person name="Doskar J."/>
            <person name="Pantucek R."/>
        </authorList>
    </citation>
    <scope>NUCLEOTIDE SEQUENCE [LARGE SCALE GENOMIC DNA]</scope>
    <source>
        <strain evidence="1 2">CCM 4927</strain>
    </source>
</reference>
<dbReference type="RefSeq" id="WP_099576999.1">
    <property type="nucleotide sequence ID" value="NZ_MJBI02000006.1"/>
</dbReference>
<name>A0A2G5NV26_9STAP</name>
<gene>
    <name evidence="1" type="ORF">BFS35_011020</name>
</gene>
<dbReference type="InterPro" id="IPR010064">
    <property type="entry name" value="HK97-gp10_tail"/>
</dbReference>
<keyword evidence="2" id="KW-1185">Reference proteome</keyword>
<dbReference type="NCBIfam" id="TIGR01725">
    <property type="entry name" value="phge_HK97_gp10"/>
    <property type="match status" value="1"/>
</dbReference>
<accession>A0A2G5NV26</accession>
<comment type="caution">
    <text evidence="1">The sequence shown here is derived from an EMBL/GenBank/DDBJ whole genome shotgun (WGS) entry which is preliminary data.</text>
</comment>
<proteinExistence type="predicted"/>